<dbReference type="Proteomes" id="UP000007360">
    <property type="component" value="Unassembled WGS sequence"/>
</dbReference>
<comment type="caution">
    <text evidence="1">The sequence shown here is derived from an EMBL/GenBank/DDBJ whole genome shotgun (WGS) entry which is preliminary data.</text>
</comment>
<organism evidence="1 2">
    <name type="scientific">Methanobacterium formicicum (strain DSM 3637 / PP1)</name>
    <dbReference type="NCBI Taxonomy" id="1204725"/>
    <lineage>
        <taxon>Archaea</taxon>
        <taxon>Methanobacteriati</taxon>
        <taxon>Methanobacteriota</taxon>
        <taxon>Methanomada group</taxon>
        <taxon>Methanobacteria</taxon>
        <taxon>Methanobacteriales</taxon>
        <taxon>Methanobacteriaceae</taxon>
        <taxon>Methanobacterium</taxon>
    </lineage>
</organism>
<dbReference type="Pfam" id="PF02596">
    <property type="entry name" value="DUF169"/>
    <property type="match status" value="1"/>
</dbReference>
<gene>
    <name evidence="1" type="ORF">A994_09978</name>
</gene>
<evidence type="ECO:0000313" key="1">
    <source>
        <dbReference type="EMBL" id="EKF85201.1"/>
    </source>
</evidence>
<dbReference type="InterPro" id="IPR003748">
    <property type="entry name" value="DUF169"/>
</dbReference>
<sequence length="231" mass="25084">MSEQDTCGCESGEYYLISQKLIENLGLKRSPVAIKFILDEKDIPEGIPKSDENMRHCEFVFKASSGDIFYATSNEQQCKGGAAALGLMEAPEKIKTGEFYYGLGRFSSVGAARKTMEDIPKIDPIMYALAYAPLEKANFDPDVIVVIGNPAQAMKLSQALVYTMGGRVEADFAGIQSICADSVAGPFLRRRPNITLGCSGSRQYSDIKEDEVVIGLTGENIGCVVNALEKI</sequence>
<dbReference type="PANTHER" id="PTHR37954:SF3">
    <property type="entry name" value="DUF169 DOMAIN-CONTAINING PROTEIN"/>
    <property type="match status" value="1"/>
</dbReference>
<dbReference type="RefSeq" id="WP_004031434.1">
    <property type="nucleotide sequence ID" value="NZ_AMPO01000009.1"/>
</dbReference>
<dbReference type="EMBL" id="AMPO01000009">
    <property type="protein sequence ID" value="EKF85201.1"/>
    <property type="molecule type" value="Genomic_DNA"/>
</dbReference>
<evidence type="ECO:0008006" key="3">
    <source>
        <dbReference type="Google" id="ProtNLM"/>
    </source>
</evidence>
<reference evidence="1 2" key="1">
    <citation type="journal article" date="2012" name="J. Bacteriol.">
        <title>Draft genome sequence of Methanobacterium formicicum DSM 3637, an archaebacterium isolated from the methane producer amoeba Pelomyxa palustris.</title>
        <authorList>
            <person name="Gutierrez G."/>
        </authorList>
    </citation>
    <scope>NUCLEOTIDE SEQUENCE [LARGE SCALE GENOMIC DNA]</scope>
    <source>
        <strain evidence="2">DSM 3637 / PP1</strain>
    </source>
</reference>
<proteinExistence type="predicted"/>
<keyword evidence="2" id="KW-1185">Reference proteome</keyword>
<name>K2QB53_METFP</name>
<dbReference type="AlphaFoldDB" id="K2QB53"/>
<dbReference type="PANTHER" id="PTHR37954">
    <property type="entry name" value="BLL4979 PROTEIN"/>
    <property type="match status" value="1"/>
</dbReference>
<dbReference type="OrthoDB" id="89232at2157"/>
<accession>K2QB53</accession>
<evidence type="ECO:0000313" key="2">
    <source>
        <dbReference type="Proteomes" id="UP000007360"/>
    </source>
</evidence>
<dbReference type="PATRIC" id="fig|1204725.3.peg.2007"/>
<protein>
    <recommendedName>
        <fullName evidence="3">DUF169 domain-containing protein</fullName>
    </recommendedName>
</protein>